<evidence type="ECO:0000313" key="16">
    <source>
        <dbReference type="EMBL" id="SMC85873.1"/>
    </source>
</evidence>
<dbReference type="CDD" id="cd06558">
    <property type="entry name" value="crotonase-like"/>
    <property type="match status" value="1"/>
</dbReference>
<dbReference type="Pfam" id="PF02737">
    <property type="entry name" value="3HCDH_N"/>
    <property type="match status" value="1"/>
</dbReference>
<dbReference type="UniPathway" id="UPA00659"/>
<dbReference type="Gene3D" id="1.10.1040.50">
    <property type="match status" value="1"/>
</dbReference>
<dbReference type="Gene3D" id="3.40.50.720">
    <property type="entry name" value="NAD(P)-binding Rossmann-like Domain"/>
    <property type="match status" value="1"/>
</dbReference>
<dbReference type="Gene3D" id="3.90.226.10">
    <property type="entry name" value="2-enoyl-CoA Hydratase, Chain A, domain 1"/>
    <property type="match status" value="1"/>
</dbReference>
<dbReference type="InterPro" id="IPR006176">
    <property type="entry name" value="3-OHacyl-CoA_DH_NAD-bd"/>
</dbReference>
<evidence type="ECO:0000256" key="12">
    <source>
        <dbReference type="ARBA" id="ARBA00049556"/>
    </source>
</evidence>
<protein>
    <recommendedName>
        <fullName evidence="4">enoyl-CoA hydratase</fullName>
        <ecNumber evidence="4">4.2.1.17</ecNumber>
    </recommendedName>
</protein>
<dbReference type="InterPro" id="IPR008927">
    <property type="entry name" value="6-PGluconate_DH-like_C_sf"/>
</dbReference>
<dbReference type="SUPFAM" id="SSF52096">
    <property type="entry name" value="ClpP/crotonase"/>
    <property type="match status" value="1"/>
</dbReference>
<keyword evidence="5" id="KW-0276">Fatty acid metabolism</keyword>
<dbReference type="InterPro" id="IPR029045">
    <property type="entry name" value="ClpP/crotonase-like_dom_sf"/>
</dbReference>
<evidence type="ECO:0000256" key="13">
    <source>
        <dbReference type="SAM" id="MobiDB-lite"/>
    </source>
</evidence>
<evidence type="ECO:0000259" key="15">
    <source>
        <dbReference type="Pfam" id="PF02737"/>
    </source>
</evidence>
<evidence type="ECO:0000256" key="1">
    <source>
        <dbReference type="ARBA" id="ARBA00005005"/>
    </source>
</evidence>
<dbReference type="InterPro" id="IPR036291">
    <property type="entry name" value="NAD(P)-bd_dom_sf"/>
</dbReference>
<evidence type="ECO:0000256" key="9">
    <source>
        <dbReference type="ARBA" id="ARBA00023098"/>
    </source>
</evidence>
<gene>
    <name evidence="16" type="ORF">SAMN06297251_110128</name>
</gene>
<keyword evidence="9" id="KW-0443">Lipid metabolism</keyword>
<dbReference type="GO" id="GO:0016509">
    <property type="term" value="F:long-chain (3S)-3-hydroxyacyl-CoA dehydrogenase (NAD+) activity"/>
    <property type="evidence" value="ECO:0007669"/>
    <property type="project" value="TreeGrafter"/>
</dbReference>
<feature type="compositionally biased region" description="Basic and acidic residues" evidence="13">
    <location>
        <begin position="594"/>
        <end position="609"/>
    </location>
</feature>
<keyword evidence="17" id="KW-1185">Reference proteome</keyword>
<dbReference type="EC" id="4.2.1.17" evidence="4"/>
<reference evidence="16 17" key="1">
    <citation type="submission" date="2017-04" db="EMBL/GenBank/DDBJ databases">
        <authorList>
            <person name="Afonso C.L."/>
            <person name="Miller P.J."/>
            <person name="Scott M.A."/>
            <person name="Spackman E."/>
            <person name="Goraichik I."/>
            <person name="Dimitrov K.M."/>
            <person name="Suarez D.L."/>
            <person name="Swayne D.E."/>
        </authorList>
    </citation>
    <scope>NUCLEOTIDE SEQUENCE [LARGE SCALE GENOMIC DNA]</scope>
    <source>
        <strain evidence="16 17">CGMCC 1.10972</strain>
    </source>
</reference>
<dbReference type="InterPro" id="IPR006180">
    <property type="entry name" value="3-OHacyl-CoA_DH_CS"/>
</dbReference>
<feature type="domain" description="3-hydroxyacyl-CoA dehydrogenase C-terminal" evidence="14">
    <location>
        <begin position="498"/>
        <end position="591"/>
    </location>
</feature>
<organism evidence="16 17">
    <name type="scientific">Fulvimarina manganoxydans</name>
    <dbReference type="NCBI Taxonomy" id="937218"/>
    <lineage>
        <taxon>Bacteria</taxon>
        <taxon>Pseudomonadati</taxon>
        <taxon>Pseudomonadota</taxon>
        <taxon>Alphaproteobacteria</taxon>
        <taxon>Hyphomicrobiales</taxon>
        <taxon>Aurantimonadaceae</taxon>
        <taxon>Fulvimarina</taxon>
    </lineage>
</organism>
<dbReference type="Pfam" id="PF00378">
    <property type="entry name" value="ECH_1"/>
    <property type="match status" value="1"/>
</dbReference>
<dbReference type="GO" id="GO:0006635">
    <property type="term" value="P:fatty acid beta-oxidation"/>
    <property type="evidence" value="ECO:0007669"/>
    <property type="project" value="UniProtKB-UniPathway"/>
</dbReference>
<dbReference type="EMBL" id="FWXR01000010">
    <property type="protein sequence ID" value="SMC85873.1"/>
    <property type="molecule type" value="Genomic_DNA"/>
</dbReference>
<evidence type="ECO:0000256" key="8">
    <source>
        <dbReference type="ARBA" id="ARBA00023027"/>
    </source>
</evidence>
<dbReference type="InterPro" id="IPR006108">
    <property type="entry name" value="3HC_DH_C"/>
</dbReference>
<keyword evidence="11" id="KW-0511">Multifunctional enzyme</keyword>
<dbReference type="Proteomes" id="UP000192656">
    <property type="component" value="Unassembled WGS sequence"/>
</dbReference>
<keyword evidence="7" id="KW-0560">Oxidoreductase</keyword>
<evidence type="ECO:0000256" key="10">
    <source>
        <dbReference type="ARBA" id="ARBA00023239"/>
    </source>
</evidence>
<accession>A0A1W2CKZ2</accession>
<comment type="catalytic activity">
    <reaction evidence="12">
        <text>a (3S)-3-hydroxyacyl-CoA + NAD(+) = a 3-oxoacyl-CoA + NADH + H(+)</text>
        <dbReference type="Rhea" id="RHEA:22432"/>
        <dbReference type="ChEBI" id="CHEBI:15378"/>
        <dbReference type="ChEBI" id="CHEBI:57318"/>
        <dbReference type="ChEBI" id="CHEBI:57540"/>
        <dbReference type="ChEBI" id="CHEBI:57945"/>
        <dbReference type="ChEBI" id="CHEBI:90726"/>
        <dbReference type="EC" id="1.1.1.35"/>
    </reaction>
</comment>
<dbReference type="SUPFAM" id="SSF48179">
    <property type="entry name" value="6-phosphogluconate dehydrogenase C-terminal domain-like"/>
    <property type="match status" value="2"/>
</dbReference>
<keyword evidence="10" id="KW-0456">Lyase</keyword>
<dbReference type="RefSeq" id="WP_084410405.1">
    <property type="nucleotide sequence ID" value="NZ_FWXR01000010.1"/>
</dbReference>
<evidence type="ECO:0000256" key="4">
    <source>
        <dbReference type="ARBA" id="ARBA00012076"/>
    </source>
</evidence>
<evidence type="ECO:0000256" key="7">
    <source>
        <dbReference type="ARBA" id="ARBA00023002"/>
    </source>
</evidence>
<dbReference type="Pfam" id="PF00725">
    <property type="entry name" value="3HCDH"/>
    <property type="match status" value="1"/>
</dbReference>
<evidence type="ECO:0000256" key="6">
    <source>
        <dbReference type="ARBA" id="ARBA00022963"/>
    </source>
</evidence>
<dbReference type="AlphaFoldDB" id="A0A1W2CKZ2"/>
<comment type="pathway">
    <text evidence="1">Lipid metabolism; fatty acid beta-oxidation.</text>
</comment>
<keyword evidence="8" id="KW-0520">NAD</keyword>
<evidence type="ECO:0000256" key="2">
    <source>
        <dbReference type="ARBA" id="ARBA00007005"/>
    </source>
</evidence>
<feature type="region of interest" description="Disordered" evidence="13">
    <location>
        <begin position="587"/>
        <end position="609"/>
    </location>
</feature>
<comment type="similarity">
    <text evidence="3">In the N-terminal section; belongs to the enoyl-CoA hydratase/isomerase family.</text>
</comment>
<feature type="region of interest" description="Disordered" evidence="13">
    <location>
        <begin position="682"/>
        <end position="704"/>
    </location>
</feature>
<dbReference type="PANTHER" id="PTHR43612">
    <property type="entry name" value="TRIFUNCTIONAL ENZYME SUBUNIT ALPHA"/>
    <property type="match status" value="1"/>
</dbReference>
<dbReference type="GO" id="GO:0004300">
    <property type="term" value="F:enoyl-CoA hydratase activity"/>
    <property type="evidence" value="ECO:0007669"/>
    <property type="project" value="UniProtKB-EC"/>
</dbReference>
<evidence type="ECO:0000256" key="11">
    <source>
        <dbReference type="ARBA" id="ARBA00023268"/>
    </source>
</evidence>
<name>A0A1W2CKZ2_9HYPH</name>
<keyword evidence="6" id="KW-0442">Lipid degradation</keyword>
<dbReference type="STRING" id="937218.SAMN06297251_110128"/>
<evidence type="ECO:0000256" key="5">
    <source>
        <dbReference type="ARBA" id="ARBA00022832"/>
    </source>
</evidence>
<evidence type="ECO:0000313" key="17">
    <source>
        <dbReference type="Proteomes" id="UP000192656"/>
    </source>
</evidence>
<evidence type="ECO:0000256" key="3">
    <source>
        <dbReference type="ARBA" id="ARBA00008750"/>
    </source>
</evidence>
<evidence type="ECO:0000259" key="14">
    <source>
        <dbReference type="Pfam" id="PF00725"/>
    </source>
</evidence>
<dbReference type="InterPro" id="IPR050136">
    <property type="entry name" value="FA_oxidation_alpha_subunit"/>
</dbReference>
<dbReference type="PROSITE" id="PS00067">
    <property type="entry name" value="3HCDH"/>
    <property type="match status" value="1"/>
</dbReference>
<comment type="similarity">
    <text evidence="2">In the central section; belongs to the 3-hydroxyacyl-CoA dehydrogenase family.</text>
</comment>
<feature type="domain" description="3-hydroxyacyl-CoA dehydrogenase NAD binding" evidence="15">
    <location>
        <begin position="321"/>
        <end position="494"/>
    </location>
</feature>
<dbReference type="InterPro" id="IPR001753">
    <property type="entry name" value="Enoyl-CoA_hydra/iso"/>
</dbReference>
<proteinExistence type="inferred from homology"/>
<sequence length="704" mass="76497">MGRMLSALSGRALELGPARFAEQTGNWRAEIDDDYIYWLILDCPGKSVNTIDRGVLEELGHHVDHIIDKKPSAVVIRSAKPAGFAAGADIRQFVGATTGDITGMIKEAHLILDRLEQVQAKTIAVLHGHCLGGGLELALACDRRIAVAGASLGFPEVMLGLHPGLGGTYRSTMKADPIEAMTLMLTGKSISARRAKSIGLVDAVCEERHVRAAVEAALYGDIGREPDLKTKAFSLKPARSFAARQMRKKTKEKAPKAQYPAPYALIDLWEEHGGSRSSMQKAEMESFAKLIETDTSRNLVRVFFLREKMRGLRSGKSGVSHVHVIGAGAMGGEIAAWAAKQGFRVTLADVALKPMGRAIKAASKMLQATLKDSIKVRDALDRLIPDVDGLGASHADIVIEAVPEKLDLKRKIYADIEPKLKDGAILATNTSALPLNDLAEGLSDPSRFVGLHFFNPVSRMQLIEIVSHDRVAPETAQRATDFAVELSRLPTPVKSAPGFLVNRALVPYMSEAILMVDEGIPKERIDHRAEEFGMPMGPVELSDQVGLDIALDVATSLAERLDQPFPRTPEWLPKMVEEGKLGRKTGGGLYEFGPDGKPKKKPVDALKDDTKDDPDLLDRLILPMLNAVVACLREGVIEDEDMADGAMIFGTGFAPFRGGPIHYARTRGIDEIVAKLEKLKDKHGPRFTPDAGWEQLKTAEQKAA</sequence>
<dbReference type="GO" id="GO:0070403">
    <property type="term" value="F:NAD+ binding"/>
    <property type="evidence" value="ECO:0007669"/>
    <property type="project" value="InterPro"/>
</dbReference>
<dbReference type="PANTHER" id="PTHR43612:SF3">
    <property type="entry name" value="TRIFUNCTIONAL ENZYME SUBUNIT ALPHA, MITOCHONDRIAL"/>
    <property type="match status" value="1"/>
</dbReference>
<dbReference type="SUPFAM" id="SSF51735">
    <property type="entry name" value="NAD(P)-binding Rossmann-fold domains"/>
    <property type="match status" value="1"/>
</dbReference>